<dbReference type="OrthoDB" id="8067175at2759"/>
<name>A0A0L0CPQ3_LUCCU</name>
<dbReference type="GO" id="GO:0005886">
    <property type="term" value="C:plasma membrane"/>
    <property type="evidence" value="ECO:0007669"/>
    <property type="project" value="UniProtKB-SubCell"/>
</dbReference>
<keyword evidence="6" id="KW-0675">Receptor</keyword>
<dbReference type="Pfam" id="PF08395">
    <property type="entry name" value="7tm_7"/>
    <property type="match status" value="1"/>
</dbReference>
<protein>
    <recommendedName>
        <fullName evidence="6">Gustatory receptor</fullName>
    </recommendedName>
</protein>
<keyword evidence="5 6" id="KW-0472">Membrane</keyword>
<comment type="similarity">
    <text evidence="6">Belongs to the insect chemoreceptor superfamily. Gustatory receptor (GR) family.</text>
</comment>
<organism evidence="7 8">
    <name type="scientific">Lucilia cuprina</name>
    <name type="common">Green bottle fly</name>
    <name type="synonym">Australian sheep blowfly</name>
    <dbReference type="NCBI Taxonomy" id="7375"/>
    <lineage>
        <taxon>Eukaryota</taxon>
        <taxon>Metazoa</taxon>
        <taxon>Ecdysozoa</taxon>
        <taxon>Arthropoda</taxon>
        <taxon>Hexapoda</taxon>
        <taxon>Insecta</taxon>
        <taxon>Pterygota</taxon>
        <taxon>Neoptera</taxon>
        <taxon>Endopterygota</taxon>
        <taxon>Diptera</taxon>
        <taxon>Brachycera</taxon>
        <taxon>Muscomorpha</taxon>
        <taxon>Oestroidea</taxon>
        <taxon>Calliphoridae</taxon>
        <taxon>Luciliinae</taxon>
        <taxon>Lucilia</taxon>
    </lineage>
</organism>
<sequence>MPNAAFQLNALHKLALNSLMEQSLSLTQSRVLKYFFFHCTLISRLVGALNFSYDFKSHKFVQQSKIQHYYCACLHIIYVLILPWALASSYFKEASFEQKPFYILLNVAITVLRLTALFLTLLGTWLGRKNFIKVIQRFELLRLRYFHLLSETKRREILKHNDILISLKIITSISLISTFYMRILIFAKNPSREFIAYSVYFGILEALSIFKMNFFYCCMCYANCVVRYVRDILLEECSKITAHKVGELLKIYMEVSRLVKEIRRVYQWEILSITLASMVALIGLLFNFIINWQNLEQHQLGVWYILLLIFGLNAAFVNMLDILLIAFVCCNTIKCTRRIRDVLLLINVQTQSQNQDELQKELYNSLLICLMLILVTI</sequence>
<proteinExistence type="inferred from homology"/>
<keyword evidence="2 6" id="KW-1003">Cell membrane</keyword>
<evidence type="ECO:0000313" key="7">
    <source>
        <dbReference type="EMBL" id="KNC33389.1"/>
    </source>
</evidence>
<evidence type="ECO:0000256" key="1">
    <source>
        <dbReference type="ARBA" id="ARBA00004651"/>
    </source>
</evidence>
<comment type="subcellular location">
    <subcellularLocation>
        <location evidence="1 6">Cell membrane</location>
        <topology evidence="1 6">Multi-pass membrane protein</topology>
    </subcellularLocation>
</comment>
<evidence type="ECO:0000256" key="2">
    <source>
        <dbReference type="ARBA" id="ARBA00022475"/>
    </source>
</evidence>
<feature type="transmembrane region" description="Helical" evidence="6">
    <location>
        <begin position="31"/>
        <end position="49"/>
    </location>
</feature>
<feature type="transmembrane region" description="Helical" evidence="6">
    <location>
        <begin position="69"/>
        <end position="91"/>
    </location>
</feature>
<dbReference type="AlphaFoldDB" id="A0A0L0CPQ3"/>
<feature type="transmembrane region" description="Helical" evidence="6">
    <location>
        <begin position="302"/>
        <end position="330"/>
    </location>
</feature>
<comment type="caution">
    <text evidence="7">The sequence shown here is derived from an EMBL/GenBank/DDBJ whole genome shotgun (WGS) entry which is preliminary data.</text>
</comment>
<feature type="transmembrane region" description="Helical" evidence="6">
    <location>
        <begin position="103"/>
        <end position="127"/>
    </location>
</feature>
<evidence type="ECO:0000256" key="3">
    <source>
        <dbReference type="ARBA" id="ARBA00022692"/>
    </source>
</evidence>
<accession>A0A0L0CPQ3</accession>
<gene>
    <name evidence="7" type="ORF">FF38_09876</name>
</gene>
<evidence type="ECO:0000256" key="5">
    <source>
        <dbReference type="ARBA" id="ARBA00023136"/>
    </source>
</evidence>
<dbReference type="GO" id="GO:0007165">
    <property type="term" value="P:signal transduction"/>
    <property type="evidence" value="ECO:0007669"/>
    <property type="project" value="UniProtKB-KW"/>
</dbReference>
<keyword evidence="4 6" id="KW-1133">Transmembrane helix</keyword>
<keyword evidence="6" id="KW-0807">Transducer</keyword>
<dbReference type="Proteomes" id="UP000037069">
    <property type="component" value="Unassembled WGS sequence"/>
</dbReference>
<keyword evidence="3 6" id="KW-0812">Transmembrane</keyword>
<dbReference type="EMBL" id="JRES01000195">
    <property type="protein sequence ID" value="KNC33389.1"/>
    <property type="molecule type" value="Genomic_DNA"/>
</dbReference>
<evidence type="ECO:0000256" key="6">
    <source>
        <dbReference type="RuleBase" id="RU363108"/>
    </source>
</evidence>
<dbReference type="InterPro" id="IPR013604">
    <property type="entry name" value="7TM_chemorcpt"/>
</dbReference>
<feature type="transmembrane region" description="Helical" evidence="6">
    <location>
        <begin position="199"/>
        <end position="222"/>
    </location>
</feature>
<dbReference type="GO" id="GO:0050909">
    <property type="term" value="P:sensory perception of taste"/>
    <property type="evidence" value="ECO:0007669"/>
    <property type="project" value="InterPro"/>
</dbReference>
<reference evidence="7 8" key="1">
    <citation type="journal article" date="2015" name="Nat. Commun.">
        <title>Lucilia cuprina genome unlocks parasitic fly biology to underpin future interventions.</title>
        <authorList>
            <person name="Anstead C.A."/>
            <person name="Korhonen P.K."/>
            <person name="Young N.D."/>
            <person name="Hall R.S."/>
            <person name="Jex A.R."/>
            <person name="Murali S.C."/>
            <person name="Hughes D.S."/>
            <person name="Lee S.F."/>
            <person name="Perry T."/>
            <person name="Stroehlein A.J."/>
            <person name="Ansell B.R."/>
            <person name="Breugelmans B."/>
            <person name="Hofmann A."/>
            <person name="Qu J."/>
            <person name="Dugan S."/>
            <person name="Lee S.L."/>
            <person name="Chao H."/>
            <person name="Dinh H."/>
            <person name="Han Y."/>
            <person name="Doddapaneni H.V."/>
            <person name="Worley K.C."/>
            <person name="Muzny D.M."/>
            <person name="Ioannidis P."/>
            <person name="Waterhouse R.M."/>
            <person name="Zdobnov E.M."/>
            <person name="James P.J."/>
            <person name="Bagnall N.H."/>
            <person name="Kotze A.C."/>
            <person name="Gibbs R.A."/>
            <person name="Richards S."/>
            <person name="Batterham P."/>
            <person name="Gasser R.B."/>
        </authorList>
    </citation>
    <scope>NUCLEOTIDE SEQUENCE [LARGE SCALE GENOMIC DNA]</scope>
    <source>
        <strain evidence="7 8">LS</strain>
        <tissue evidence="7">Full body</tissue>
    </source>
</reference>
<comment type="function">
    <text evidence="6">Gustatory receptor which mediates acceptance or avoidance behavior, depending on its substrates.</text>
</comment>
<feature type="transmembrane region" description="Helical" evidence="6">
    <location>
        <begin position="270"/>
        <end position="290"/>
    </location>
</feature>
<evidence type="ECO:0000256" key="4">
    <source>
        <dbReference type="ARBA" id="ARBA00022989"/>
    </source>
</evidence>
<feature type="transmembrane region" description="Helical" evidence="6">
    <location>
        <begin position="163"/>
        <end position="187"/>
    </location>
</feature>
<evidence type="ECO:0000313" key="8">
    <source>
        <dbReference type="Proteomes" id="UP000037069"/>
    </source>
</evidence>
<keyword evidence="8" id="KW-1185">Reference proteome</keyword>